<sequence length="395" mass="43817">MVIKKEIKLAVTAIAAVIILIWGINFLKAKALFDRNNVFYGIYNQVDGLKISSSVIYRGYHVGQVTSIRFTGERFDRLLVEFSVGKNLEIPANSIAVIQNADLMGSKAINIEPGDAALYAESGDTLRTALQLGLMEQFNKQLQPLKVKAENTLSSLDSVLSVVQDIFNTDARGNIEGSINSVHNTLRNVEHASASLDKLITGQSSHIASILENINSISANLEKNNDNISRGLDNIVVISDSLRAANLSKSINSLNHILSQLDSIVQKINRGKGTLGEVVNDDDLYYNLTAVTENLNRLLTEFRTNPKKFVNLSLISLGSGVKEGDNYGISVYESEKPLPQDSEWYLKYPDLLEYKSRGQFLYLIATYKNLKRAEKDLDKIKNAYPNAFIVKISQK</sequence>
<accession>H1DH51</accession>
<name>H1DH51_9BACT</name>
<dbReference type="GeneID" id="98069154"/>
<dbReference type="PATRIC" id="fig|742817.3.peg.1693"/>
<dbReference type="AlphaFoldDB" id="H1DH51"/>
<dbReference type="InterPro" id="IPR052336">
    <property type="entry name" value="MlaD_Phospholipid_Transporter"/>
</dbReference>
<gene>
    <name evidence="3" type="ORF">HMPREF9449_01587</name>
</gene>
<dbReference type="InterPro" id="IPR000727">
    <property type="entry name" value="T_SNARE_dom"/>
</dbReference>
<dbReference type="PANTHER" id="PTHR33371">
    <property type="entry name" value="INTERMEMBRANE PHOSPHOLIPID TRANSPORT SYSTEM BINDING PROTEIN MLAD-RELATED"/>
    <property type="match status" value="1"/>
</dbReference>
<reference evidence="3 4" key="1">
    <citation type="submission" date="2012-01" db="EMBL/GenBank/DDBJ databases">
        <title>The Genome Sequence of Odoribacter laneus YIT 12061.</title>
        <authorList>
            <consortium name="The Broad Institute Genome Sequencing Platform"/>
            <person name="Earl A."/>
            <person name="Ward D."/>
            <person name="Feldgarden M."/>
            <person name="Gevers D."/>
            <person name="Morotomi M."/>
            <person name="Young S.K."/>
            <person name="Zeng Q."/>
            <person name="Gargeya S."/>
            <person name="Fitzgerald M."/>
            <person name="Haas B."/>
            <person name="Abouelleil A."/>
            <person name="Alvarado L."/>
            <person name="Arachchi H.M."/>
            <person name="Berlin A."/>
            <person name="Chapman S.B."/>
            <person name="Gearin G."/>
            <person name="Goldberg J."/>
            <person name="Griggs A."/>
            <person name="Gujja S."/>
            <person name="Hansen M."/>
            <person name="Heiman D."/>
            <person name="Howarth C."/>
            <person name="Larimer J."/>
            <person name="Lui A."/>
            <person name="MacDonald P.J.P."/>
            <person name="McCowen C."/>
            <person name="Montmayeur A."/>
            <person name="Murphy C."/>
            <person name="Neiman D."/>
            <person name="Pearson M."/>
            <person name="Priest M."/>
            <person name="Roberts A."/>
            <person name="Saif S."/>
            <person name="Shea T."/>
            <person name="Sisk P."/>
            <person name="Stolte C."/>
            <person name="Sykes S."/>
            <person name="Wortman J."/>
            <person name="Nusbaum C."/>
            <person name="Birren B."/>
        </authorList>
    </citation>
    <scope>NUCLEOTIDE SEQUENCE [LARGE SCALE GENOMIC DNA]</scope>
    <source>
        <strain evidence="3 4">YIT 12061</strain>
    </source>
</reference>
<organism evidence="3 4">
    <name type="scientific">Odoribacter laneus YIT 12061</name>
    <dbReference type="NCBI Taxonomy" id="742817"/>
    <lineage>
        <taxon>Bacteria</taxon>
        <taxon>Pseudomonadati</taxon>
        <taxon>Bacteroidota</taxon>
        <taxon>Bacteroidia</taxon>
        <taxon>Bacteroidales</taxon>
        <taxon>Odoribacteraceae</taxon>
        <taxon>Odoribacter</taxon>
    </lineage>
</organism>
<dbReference type="eggNOG" id="COG1463">
    <property type="taxonomic scope" value="Bacteria"/>
</dbReference>
<dbReference type="PANTHER" id="PTHR33371:SF4">
    <property type="entry name" value="INTERMEMBRANE PHOSPHOLIPID TRANSPORT SYSTEM BINDING PROTEIN MLAD"/>
    <property type="match status" value="1"/>
</dbReference>
<dbReference type="Pfam" id="PF02470">
    <property type="entry name" value="MlaD"/>
    <property type="match status" value="1"/>
</dbReference>
<keyword evidence="1" id="KW-1133">Transmembrane helix</keyword>
<evidence type="ECO:0000256" key="1">
    <source>
        <dbReference type="SAM" id="Phobius"/>
    </source>
</evidence>
<dbReference type="EMBL" id="ADMC01000022">
    <property type="protein sequence ID" value="EHP47734.1"/>
    <property type="molecule type" value="Genomic_DNA"/>
</dbReference>
<keyword evidence="4" id="KW-1185">Reference proteome</keyword>
<dbReference type="HOGENOM" id="CLU_054524_1_0_10"/>
<proteinExistence type="predicted"/>
<dbReference type="RefSeq" id="WP_009136735.1">
    <property type="nucleotide sequence ID" value="NZ_JH594596.1"/>
</dbReference>
<evidence type="ECO:0000259" key="2">
    <source>
        <dbReference type="PROSITE" id="PS50192"/>
    </source>
</evidence>
<dbReference type="PROSITE" id="PS50192">
    <property type="entry name" value="T_SNARE"/>
    <property type="match status" value="1"/>
</dbReference>
<dbReference type="InterPro" id="IPR003399">
    <property type="entry name" value="Mce/MlaD"/>
</dbReference>
<evidence type="ECO:0000313" key="4">
    <source>
        <dbReference type="Proteomes" id="UP000004892"/>
    </source>
</evidence>
<keyword evidence="1" id="KW-0812">Transmembrane</keyword>
<evidence type="ECO:0000313" key="3">
    <source>
        <dbReference type="EMBL" id="EHP47734.1"/>
    </source>
</evidence>
<comment type="caution">
    <text evidence="3">The sequence shown here is derived from an EMBL/GenBank/DDBJ whole genome shotgun (WGS) entry which is preliminary data.</text>
</comment>
<feature type="transmembrane region" description="Helical" evidence="1">
    <location>
        <begin position="7"/>
        <end position="27"/>
    </location>
</feature>
<protein>
    <recommendedName>
        <fullName evidence="2">t-SNARE coiled-coil homology domain-containing protein</fullName>
    </recommendedName>
</protein>
<keyword evidence="1" id="KW-0472">Membrane</keyword>
<dbReference type="STRING" id="742817.HMPREF9449_01587"/>
<dbReference type="Proteomes" id="UP000004892">
    <property type="component" value="Unassembled WGS sequence"/>
</dbReference>
<feature type="domain" description="T-SNARE coiled-coil homology" evidence="2">
    <location>
        <begin position="178"/>
        <end position="231"/>
    </location>
</feature>